<protein>
    <submittedName>
        <fullName evidence="1">Aminoglycoside 6-adenylyltransferase</fullName>
        <ecNumber evidence="1">2.7.7.-</ecNumber>
    </submittedName>
</protein>
<dbReference type="InterPro" id="IPR007530">
    <property type="entry name" value="Aminoglycoside_adenylylTfrase"/>
</dbReference>
<dbReference type="InterPro" id="IPR043519">
    <property type="entry name" value="NT_sf"/>
</dbReference>
<name>A0ABU0A5S0_STRDY</name>
<dbReference type="Proteomes" id="UP001237071">
    <property type="component" value="Unassembled WGS sequence"/>
</dbReference>
<keyword evidence="2" id="KW-1185">Reference proteome</keyword>
<sequence>MRDEQEIYNLVLNIANRDKRIEAVLLNGSRANPDVPKDDFQDYDIVFVTSFIEDIISDTNYHKKFGDILIMQKPDEVRNKTEYNCFAYLMQFQDMTRIDLRLIKPEFLEDYLDDAFSKVLLDKKNKYLDYSFERSSLYETKQLSEDEINKILNQIYWISTYVVKRIARNDIFYSEFMLSNPIKTKNINRKRARLTILWEVRQGYLT</sequence>
<keyword evidence="1" id="KW-0548">Nucleotidyltransferase</keyword>
<dbReference type="Pfam" id="PF04439">
    <property type="entry name" value="Adenyl_transf"/>
    <property type="match status" value="1"/>
</dbReference>
<evidence type="ECO:0000313" key="1">
    <source>
        <dbReference type="EMBL" id="MDQ0262627.1"/>
    </source>
</evidence>
<accession>A0ABU0A5S0</accession>
<dbReference type="GO" id="GO:0016779">
    <property type="term" value="F:nucleotidyltransferase activity"/>
    <property type="evidence" value="ECO:0007669"/>
    <property type="project" value="UniProtKB-KW"/>
</dbReference>
<dbReference type="Gene3D" id="3.30.460.10">
    <property type="entry name" value="Beta Polymerase, domain 2"/>
    <property type="match status" value="1"/>
</dbReference>
<dbReference type="EC" id="2.7.7.-" evidence="1"/>
<dbReference type="SUPFAM" id="SSF81301">
    <property type="entry name" value="Nucleotidyltransferase"/>
    <property type="match status" value="1"/>
</dbReference>
<keyword evidence="1" id="KW-0808">Transferase</keyword>
<reference evidence="1 2" key="1">
    <citation type="submission" date="2023-07" db="EMBL/GenBank/DDBJ databases">
        <title>Genomic Encyclopedia of Type Strains, Phase IV (KMG-IV): sequencing the most valuable type-strain genomes for metagenomic binning, comparative biology and taxonomic classification.</title>
        <authorList>
            <person name="Goeker M."/>
        </authorList>
    </citation>
    <scope>NUCLEOTIDE SEQUENCE [LARGE SCALE GENOMIC DNA]</scope>
    <source>
        <strain evidence="1 2">DSM 23147</strain>
    </source>
</reference>
<comment type="caution">
    <text evidence="1">The sequence shown here is derived from an EMBL/GenBank/DDBJ whole genome shotgun (WGS) entry which is preliminary data.</text>
</comment>
<evidence type="ECO:0000313" key="2">
    <source>
        <dbReference type="Proteomes" id="UP001237071"/>
    </source>
</evidence>
<proteinExistence type="predicted"/>
<organism evidence="1 2">
    <name type="scientific">Streptococcus dysgalactiae</name>
    <dbReference type="NCBI Taxonomy" id="1334"/>
    <lineage>
        <taxon>Bacteria</taxon>
        <taxon>Bacillati</taxon>
        <taxon>Bacillota</taxon>
        <taxon>Bacilli</taxon>
        <taxon>Lactobacillales</taxon>
        <taxon>Streptococcaceae</taxon>
        <taxon>Streptococcus</taxon>
    </lineage>
</organism>
<dbReference type="EMBL" id="JAUSTL010000005">
    <property type="protein sequence ID" value="MDQ0262627.1"/>
    <property type="molecule type" value="Genomic_DNA"/>
</dbReference>
<dbReference type="SUPFAM" id="SSF81631">
    <property type="entry name" value="PAP/OAS1 substrate-binding domain"/>
    <property type="match status" value="1"/>
</dbReference>
<gene>
    <name evidence="1" type="ORF">J2S26_000700</name>
</gene>